<keyword evidence="3" id="KW-1185">Reference proteome</keyword>
<accession>A0A084GLS5</accession>
<dbReference type="InterPro" id="IPR056984">
    <property type="entry name" value="WH_Rok"/>
</dbReference>
<dbReference type="AlphaFoldDB" id="A0A084GLS5"/>
<organism evidence="2 3">
    <name type="scientific">Metabacillus indicus</name>
    <name type="common">Bacillus indicus</name>
    <dbReference type="NCBI Taxonomy" id="246786"/>
    <lineage>
        <taxon>Bacteria</taxon>
        <taxon>Bacillati</taxon>
        <taxon>Bacillota</taxon>
        <taxon>Bacilli</taxon>
        <taxon>Bacillales</taxon>
        <taxon>Bacillaceae</taxon>
        <taxon>Metabacillus</taxon>
    </lineage>
</organism>
<protein>
    <recommendedName>
        <fullName evidence="1">Repressor Rok winged helix domain-containing protein</fullName>
    </recommendedName>
</protein>
<dbReference type="EMBL" id="JNVC02000014">
    <property type="protein sequence ID" value="KEZ48287.1"/>
    <property type="molecule type" value="Genomic_DNA"/>
</dbReference>
<dbReference type="RefSeq" id="WP_029283913.1">
    <property type="nucleotide sequence ID" value="NZ_CANLZQ010000007.1"/>
</dbReference>
<sequence>MRYTKKESNELIAAAFHLLRARKVATPKQIADDLEAQTGKRVSSPSAFMVKVIERYPSVVKPRRGVYMVREG</sequence>
<gene>
    <name evidence="2" type="ORF">GS18_0217285</name>
</gene>
<dbReference type="OrthoDB" id="2452961at2"/>
<reference evidence="2 3" key="1">
    <citation type="journal article" date="2005" name="Int. J. Syst. Evol. Microbiol.">
        <title>Bacillus cibi sp. nov., isolated from jeotgal, a traditional Korean fermented seafood.</title>
        <authorList>
            <person name="Yoon J.H."/>
            <person name="Lee C.H."/>
            <person name="Oh T.K."/>
        </authorList>
    </citation>
    <scope>NUCLEOTIDE SEQUENCE [LARGE SCALE GENOMIC DNA]</scope>
    <source>
        <strain evidence="2 3">DSM 16189</strain>
    </source>
</reference>
<comment type="caution">
    <text evidence="2">The sequence shown here is derived from an EMBL/GenBank/DDBJ whole genome shotgun (WGS) entry which is preliminary data.</text>
</comment>
<evidence type="ECO:0000313" key="2">
    <source>
        <dbReference type="EMBL" id="KEZ48287.1"/>
    </source>
</evidence>
<evidence type="ECO:0000259" key="1">
    <source>
        <dbReference type="Pfam" id="PF23159"/>
    </source>
</evidence>
<dbReference type="Pfam" id="PF23159">
    <property type="entry name" value="WHD_Rok"/>
    <property type="match status" value="1"/>
</dbReference>
<name>A0A084GLS5_METID</name>
<dbReference type="Proteomes" id="UP000028549">
    <property type="component" value="Unassembled WGS sequence"/>
</dbReference>
<evidence type="ECO:0000313" key="3">
    <source>
        <dbReference type="Proteomes" id="UP000028549"/>
    </source>
</evidence>
<proteinExistence type="predicted"/>
<feature type="domain" description="Repressor Rok winged helix" evidence="1">
    <location>
        <begin position="14"/>
        <end position="67"/>
    </location>
</feature>